<sequence length="81" mass="9974">MNCFQLKKSKTVYSLNGRLKKGIEFFLPFISFLLFFLSFISFLLFPSFYFFFLLFPSFYFPLFYFPLIYFLPHLFFFFLAL</sequence>
<gene>
    <name evidence="2" type="ORF">AOB57_006320</name>
</gene>
<keyword evidence="1" id="KW-1133">Transmembrane helix</keyword>
<accession>A0A660HS12</accession>
<dbReference type="Proteomes" id="UP000053087">
    <property type="component" value="Chromosome"/>
</dbReference>
<feature type="transmembrane region" description="Helical" evidence="1">
    <location>
        <begin position="25"/>
        <end position="52"/>
    </location>
</feature>
<organism evidence="2 3">
    <name type="scientific">Methanosarcina flavescens</name>
    <dbReference type="NCBI Taxonomy" id="1715806"/>
    <lineage>
        <taxon>Archaea</taxon>
        <taxon>Methanobacteriati</taxon>
        <taxon>Methanobacteriota</taxon>
        <taxon>Stenosarchaea group</taxon>
        <taxon>Methanomicrobia</taxon>
        <taxon>Methanosarcinales</taxon>
        <taxon>Methanosarcinaceae</taxon>
        <taxon>Methanosarcina</taxon>
    </lineage>
</organism>
<keyword evidence="3" id="KW-1185">Reference proteome</keyword>
<evidence type="ECO:0000313" key="3">
    <source>
        <dbReference type="Proteomes" id="UP000053087"/>
    </source>
</evidence>
<keyword evidence="1" id="KW-0472">Membrane</keyword>
<proteinExistence type="predicted"/>
<evidence type="ECO:0000256" key="1">
    <source>
        <dbReference type="SAM" id="Phobius"/>
    </source>
</evidence>
<dbReference type="AlphaFoldDB" id="A0A660HS12"/>
<name>A0A660HS12_9EURY</name>
<evidence type="ECO:0000313" key="2">
    <source>
        <dbReference type="EMBL" id="AYK14856.1"/>
    </source>
</evidence>
<feature type="transmembrane region" description="Helical" evidence="1">
    <location>
        <begin position="58"/>
        <end position="80"/>
    </location>
</feature>
<keyword evidence="1" id="KW-0812">Transmembrane</keyword>
<dbReference type="KEGG" id="mfz:AOB57_006320"/>
<reference evidence="2 3" key="1">
    <citation type="journal article" date="2016" name="Int. J. Syst. Evol. Microbiol.">
        <title>Methanosarcina flavescens sp. nov., a methanogenic archaeon isolated from a full-scale anaerobic digester.</title>
        <authorList>
            <person name="Kern T."/>
            <person name="Fischer M.A."/>
            <person name="Deppenmeier U."/>
            <person name="Schmitz R.A."/>
            <person name="Rother M."/>
        </authorList>
    </citation>
    <scope>NUCLEOTIDE SEQUENCE [LARGE SCALE GENOMIC DNA]</scope>
    <source>
        <strain evidence="2 3">E03.2</strain>
    </source>
</reference>
<dbReference type="EMBL" id="CP032683">
    <property type="protein sequence ID" value="AYK14856.1"/>
    <property type="molecule type" value="Genomic_DNA"/>
</dbReference>
<protein>
    <submittedName>
        <fullName evidence="2">Uncharacterized protein</fullName>
    </submittedName>
</protein>